<accession>A0ACB9Z4J8</accession>
<organism evidence="1 2">
    <name type="scientific">Hypoxylon rubiginosum</name>
    <dbReference type="NCBI Taxonomy" id="110542"/>
    <lineage>
        <taxon>Eukaryota</taxon>
        <taxon>Fungi</taxon>
        <taxon>Dikarya</taxon>
        <taxon>Ascomycota</taxon>
        <taxon>Pezizomycotina</taxon>
        <taxon>Sordariomycetes</taxon>
        <taxon>Xylariomycetidae</taxon>
        <taxon>Xylariales</taxon>
        <taxon>Hypoxylaceae</taxon>
        <taxon>Hypoxylon</taxon>
    </lineage>
</organism>
<evidence type="ECO:0000313" key="2">
    <source>
        <dbReference type="Proteomes" id="UP001497700"/>
    </source>
</evidence>
<comment type="caution">
    <text evidence="1">The sequence shown here is derived from an EMBL/GenBank/DDBJ whole genome shotgun (WGS) entry which is preliminary data.</text>
</comment>
<reference evidence="1 2" key="1">
    <citation type="journal article" date="2022" name="New Phytol.">
        <title>Ecological generalism drives hyperdiversity of secondary metabolite gene clusters in xylarialean endophytes.</title>
        <authorList>
            <person name="Franco M.E.E."/>
            <person name="Wisecaver J.H."/>
            <person name="Arnold A.E."/>
            <person name="Ju Y.M."/>
            <person name="Slot J.C."/>
            <person name="Ahrendt S."/>
            <person name="Moore L.P."/>
            <person name="Eastman K.E."/>
            <person name="Scott K."/>
            <person name="Konkel Z."/>
            <person name="Mondo S.J."/>
            <person name="Kuo A."/>
            <person name="Hayes R.D."/>
            <person name="Haridas S."/>
            <person name="Andreopoulos B."/>
            <person name="Riley R."/>
            <person name="LaButti K."/>
            <person name="Pangilinan J."/>
            <person name="Lipzen A."/>
            <person name="Amirebrahimi M."/>
            <person name="Yan J."/>
            <person name="Adam C."/>
            <person name="Keymanesh K."/>
            <person name="Ng V."/>
            <person name="Louie K."/>
            <person name="Northen T."/>
            <person name="Drula E."/>
            <person name="Henrissat B."/>
            <person name="Hsieh H.M."/>
            <person name="Youens-Clark K."/>
            <person name="Lutzoni F."/>
            <person name="Miadlikowska J."/>
            <person name="Eastwood D.C."/>
            <person name="Hamelin R.C."/>
            <person name="Grigoriev I.V."/>
            <person name="U'Ren J.M."/>
        </authorList>
    </citation>
    <scope>NUCLEOTIDE SEQUENCE [LARGE SCALE GENOMIC DNA]</scope>
    <source>
        <strain evidence="1 2">CBS 119005</strain>
    </source>
</reference>
<gene>
    <name evidence="1" type="ORF">F4820DRAFT_468818</name>
</gene>
<dbReference type="EMBL" id="MU393458">
    <property type="protein sequence ID" value="KAI4866446.1"/>
    <property type="molecule type" value="Genomic_DNA"/>
</dbReference>
<keyword evidence="2" id="KW-1185">Reference proteome</keyword>
<name>A0ACB9Z4J8_9PEZI</name>
<protein>
    <submittedName>
        <fullName evidence="1">Uncharacterized protein</fullName>
    </submittedName>
</protein>
<evidence type="ECO:0000313" key="1">
    <source>
        <dbReference type="EMBL" id="KAI4866446.1"/>
    </source>
</evidence>
<proteinExistence type="predicted"/>
<sequence length="502" mass="56592">MGAPWSKPMASALPKVPSDTIIPVHYWDDTALCRSAILYDLMRFDNVLDVEKLKLSLEKLLNREGWRKLGARVRLNEDGKLEYHIPACSNQGRIPFSFHHEALNLDINDHPQASRLRAPSTSVTPHILCHEVDVVDLMRRPGDPEALEDYLDSDLPLLGIRIITFHDATLITISWPHIVLDGMGRRAFLNAWSLILNGCYDQVPNFYGFQADPLATLGTQPIEAYRYSEGQFGIWQMMIWGLRYVFDKFWYPNPAEEGRAIFVPAAYASNLRKAALSELKLMQLKGEYNNIPFLSEGDVVCAWWTRYIVQAQMPETSNRTVAIYNAFGLRQLLSRDLLPSRHAYIANAFCMVPTFMTARDVLTKPLGCVAAAIRESYMDLGTRGQVEAVMSLNRAAQDKGGSALFGDPWMHMVVCTNWTKADLFNVDFTGALAEGRRDSGRATGKPSFIQAHAFARGFSMINGFMVTGKDADGNIWLYGILRKQCWHVIEQMLESSIPRPHG</sequence>
<dbReference type="Proteomes" id="UP001497700">
    <property type="component" value="Unassembled WGS sequence"/>
</dbReference>